<dbReference type="AlphaFoldDB" id="A0A090MXM8"/>
<dbReference type="FunFam" id="1.25.40.120:FF:000035">
    <property type="entry name" value="Geranylgeranyl transferase type-2 subunit alpha"/>
    <property type="match status" value="1"/>
</dbReference>
<evidence type="ECO:0000256" key="6">
    <source>
        <dbReference type="ARBA" id="ARBA00022737"/>
    </source>
</evidence>
<keyword evidence="6" id="KW-0677">Repeat</keyword>
<gene>
    <name evidence="10 12 13" type="ORF">SRAE_2000038500</name>
</gene>
<dbReference type="WBParaSite" id="SRAE_2000038500.1">
    <property type="protein sequence ID" value="SRAE_2000038500.1"/>
    <property type="gene ID" value="WBGene00260579"/>
</dbReference>
<dbReference type="PANTHER" id="PTHR11129">
    <property type="entry name" value="PROTEIN FARNESYLTRANSFERASE ALPHA SUBUNIT/RAB GERANYLGERANYL TRANSFERASE ALPHA SUBUNIT"/>
    <property type="match status" value="1"/>
</dbReference>
<evidence type="ECO:0000313" key="13">
    <source>
        <dbReference type="WormBase" id="SRAE_2000038500"/>
    </source>
</evidence>
<accession>A0A090MXM8</accession>
<dbReference type="WormBase" id="SRAE_2000038500">
    <property type="protein sequence ID" value="SRP11429"/>
    <property type="gene ID" value="WBGene00260579"/>
</dbReference>
<dbReference type="PANTHER" id="PTHR11129:SF2">
    <property type="entry name" value="GERANYLGERANYL TRANSFERASE TYPE-2 SUBUNIT ALPHA"/>
    <property type="match status" value="1"/>
</dbReference>
<dbReference type="SUPFAM" id="SSF48439">
    <property type="entry name" value="Protein prenylyltransferase"/>
    <property type="match status" value="1"/>
</dbReference>
<evidence type="ECO:0000313" key="10">
    <source>
        <dbReference type="EMBL" id="CEF65709.1"/>
    </source>
</evidence>
<dbReference type="OrthoDB" id="1658at2759"/>
<evidence type="ECO:0000313" key="11">
    <source>
        <dbReference type="Proteomes" id="UP000035682"/>
    </source>
</evidence>
<dbReference type="GO" id="GO:0004663">
    <property type="term" value="F:Rab geranylgeranyltransferase activity"/>
    <property type="evidence" value="ECO:0007669"/>
    <property type="project" value="UniProtKB-UniRule"/>
</dbReference>
<keyword evidence="5 9" id="KW-0808">Transferase</keyword>
<dbReference type="PROSITE" id="PS51147">
    <property type="entry name" value="PFTA"/>
    <property type="match status" value="4"/>
</dbReference>
<dbReference type="Pfam" id="PF01239">
    <property type="entry name" value="PPTA"/>
    <property type="match status" value="4"/>
</dbReference>
<evidence type="ECO:0000256" key="7">
    <source>
        <dbReference type="ARBA" id="ARBA00031267"/>
    </source>
</evidence>
<dbReference type="InterPro" id="IPR002088">
    <property type="entry name" value="Prenyl_trans_a"/>
</dbReference>
<dbReference type="STRING" id="34506.A0A090MXM8"/>
<comment type="function">
    <text evidence="9">Catalyzes the transfer of a geranyl-geranyl moiety from geranyl-geranyl pyrophosphate to cysteines occuring in specific C-terminal amino acid sequences.</text>
</comment>
<evidence type="ECO:0000256" key="1">
    <source>
        <dbReference type="ARBA" id="ARBA00006734"/>
    </source>
</evidence>
<evidence type="ECO:0000256" key="5">
    <source>
        <dbReference type="ARBA" id="ARBA00022679"/>
    </source>
</evidence>
<dbReference type="GO" id="GO:0097354">
    <property type="term" value="P:prenylation"/>
    <property type="evidence" value="ECO:0007669"/>
    <property type="project" value="UniProtKB-UniRule"/>
</dbReference>
<dbReference type="GO" id="GO:0005968">
    <property type="term" value="C:Rab-protein geranylgeranyltransferase complex"/>
    <property type="evidence" value="ECO:0007669"/>
    <property type="project" value="TreeGrafter"/>
</dbReference>
<dbReference type="Proteomes" id="UP000035682">
    <property type="component" value="Unplaced"/>
</dbReference>
<dbReference type="OMA" id="RKFPKCY"/>
<dbReference type="GeneID" id="36378073"/>
<protein>
    <recommendedName>
        <fullName evidence="3 9">Geranylgeranyl transferase type-2 subunit alpha</fullName>
        <ecNumber evidence="2 9">2.5.1.60</ecNumber>
    </recommendedName>
    <alternativeName>
        <fullName evidence="7 9">Geranylgeranyl transferase type II subunit alpha</fullName>
    </alternativeName>
</protein>
<organism evidence="10">
    <name type="scientific">Strongyloides ratti</name>
    <name type="common">Parasitic roundworm</name>
    <dbReference type="NCBI Taxonomy" id="34506"/>
    <lineage>
        <taxon>Eukaryota</taxon>
        <taxon>Metazoa</taxon>
        <taxon>Ecdysozoa</taxon>
        <taxon>Nematoda</taxon>
        <taxon>Chromadorea</taxon>
        <taxon>Rhabditida</taxon>
        <taxon>Tylenchina</taxon>
        <taxon>Panagrolaimomorpha</taxon>
        <taxon>Strongyloidoidea</taxon>
        <taxon>Strongyloididae</taxon>
        <taxon>Strongyloides</taxon>
    </lineage>
</organism>
<evidence type="ECO:0000313" key="12">
    <source>
        <dbReference type="WBParaSite" id="SRAE_2000038500.1"/>
    </source>
</evidence>
<keyword evidence="4 9" id="KW-0637">Prenyltransferase</keyword>
<evidence type="ECO:0000256" key="2">
    <source>
        <dbReference type="ARBA" id="ARBA00012656"/>
    </source>
</evidence>
<name>A0A090MXM8_STRRB</name>
<evidence type="ECO:0000256" key="8">
    <source>
        <dbReference type="ARBA" id="ARBA00047658"/>
    </source>
</evidence>
<proteinExistence type="inferred from homology"/>
<comment type="catalytic activity">
    <reaction evidence="8 9">
        <text>geranylgeranyl diphosphate + L-cysteinyl-[protein] = S-geranylgeranyl-L-cysteinyl-[protein] + diphosphate</text>
        <dbReference type="Rhea" id="RHEA:21240"/>
        <dbReference type="Rhea" id="RHEA-COMP:10131"/>
        <dbReference type="Rhea" id="RHEA-COMP:11537"/>
        <dbReference type="ChEBI" id="CHEBI:29950"/>
        <dbReference type="ChEBI" id="CHEBI:33019"/>
        <dbReference type="ChEBI" id="CHEBI:57533"/>
        <dbReference type="ChEBI" id="CHEBI:86021"/>
        <dbReference type="EC" id="2.5.1.60"/>
    </reaction>
</comment>
<keyword evidence="11" id="KW-1185">Reference proteome</keyword>
<dbReference type="Gene3D" id="1.25.40.120">
    <property type="entry name" value="Protein prenylyltransferase"/>
    <property type="match status" value="1"/>
</dbReference>
<evidence type="ECO:0000256" key="4">
    <source>
        <dbReference type="ARBA" id="ARBA00022602"/>
    </source>
</evidence>
<evidence type="ECO:0000256" key="9">
    <source>
        <dbReference type="RuleBase" id="RU367120"/>
    </source>
</evidence>
<dbReference type="CTD" id="36378073"/>
<dbReference type="RefSeq" id="XP_024504909.1">
    <property type="nucleotide sequence ID" value="XM_024651209.1"/>
</dbReference>
<dbReference type="EMBL" id="LN609529">
    <property type="protein sequence ID" value="CEF65709.1"/>
    <property type="molecule type" value="Genomic_DNA"/>
</dbReference>
<sequence>MHFIKKVPTTEEQRTIQEKEKTLKAAAYKKLCDDINIKLKNDMYDEELMDLSAKVLEKNPDVYTLWNARKKYLEKKISENNSDIVNDELLNGELNLALTSLTNNPKSYSAWFHRFWAFKKLAKPNVNNELEMCSVALQLDCRNFHCWDHRRSVAEFAKLTPTEELQFVDNLIDKNISNYSAWHYRATLLERIHCDFSENIKKVNISEEVLLKEFDLVSNAYYTDSEDQACWFYVKWLIDASLKNMTSKISEQINTVLQHIKELSELEPNNIYLLSTNVYILERISKNKNEIVSFYKKLSDIDKLRRRMYLEKMEKYLK</sequence>
<dbReference type="EC" id="2.5.1.60" evidence="2 9"/>
<reference evidence="10 11" key="1">
    <citation type="submission" date="2014-09" db="EMBL/GenBank/DDBJ databases">
        <authorList>
            <person name="Martin A.A."/>
        </authorList>
    </citation>
    <scope>NUCLEOTIDE SEQUENCE</scope>
    <source>
        <strain evidence="11">ED321</strain>
        <strain evidence="10">ED321 Heterogonic</strain>
    </source>
</reference>
<evidence type="ECO:0000256" key="3">
    <source>
        <dbReference type="ARBA" id="ARBA00014772"/>
    </source>
</evidence>
<reference evidence="12" key="2">
    <citation type="submission" date="2020-12" db="UniProtKB">
        <authorList>
            <consortium name="WormBaseParasite"/>
        </authorList>
    </citation>
    <scope>IDENTIFICATION</scope>
</reference>
<comment type="similarity">
    <text evidence="1 9">Belongs to the protein prenyltransferase subunit alpha family.</text>
</comment>